<dbReference type="Proteomes" id="UP000003323">
    <property type="component" value="Unassembled WGS sequence"/>
</dbReference>
<dbReference type="EMBL" id="AEEQ01000009">
    <property type="protein sequence ID" value="EFM41688.1"/>
    <property type="molecule type" value="Genomic_DNA"/>
</dbReference>
<dbReference type="AlphaFoldDB" id="E0Q7H3"/>
<reference evidence="1 2" key="1">
    <citation type="submission" date="2010-08" db="EMBL/GenBank/DDBJ databases">
        <authorList>
            <person name="Muzny D."/>
            <person name="Qin X."/>
            <person name="Deng J."/>
            <person name="Jiang H."/>
            <person name="Liu Y."/>
            <person name="Qu J."/>
            <person name="Song X.-Z."/>
            <person name="Zhang L."/>
            <person name="Thornton R."/>
            <person name="Coyle M."/>
            <person name="Francisco L."/>
            <person name="Jackson L."/>
            <person name="Javaid M."/>
            <person name="Korchina V."/>
            <person name="Kovar C."/>
            <person name="Mata R."/>
            <person name="Mathew T."/>
            <person name="Ngo R."/>
            <person name="Nguyen L."/>
            <person name="Nguyen N."/>
            <person name="Okwuonu G."/>
            <person name="Ongeri F."/>
            <person name="Pham C."/>
            <person name="Simmons D."/>
            <person name="Wilczek-Boney K."/>
            <person name="Hale W."/>
            <person name="Jakkamsetti A."/>
            <person name="Pham P."/>
            <person name="Ruth R."/>
            <person name="San Lucas F."/>
            <person name="Warren J."/>
            <person name="Zhang J."/>
            <person name="Zhao Z."/>
            <person name="Zhou C."/>
            <person name="Zhu D."/>
            <person name="Lee S."/>
            <person name="Bess C."/>
            <person name="Blankenburg K."/>
            <person name="Forbes L."/>
            <person name="Fu Q."/>
            <person name="Gubbala S."/>
            <person name="Hirani K."/>
            <person name="Jayaseelan J.C."/>
            <person name="Lara F."/>
            <person name="Munidasa M."/>
            <person name="Palculict T."/>
            <person name="Patil S."/>
            <person name="Pu L.-L."/>
            <person name="Saada N."/>
            <person name="Tang L."/>
            <person name="Weissenberger G."/>
            <person name="Zhu Y."/>
            <person name="Hemphill L."/>
            <person name="Shang Y."/>
            <person name="Youmans B."/>
            <person name="Ayvaz T."/>
            <person name="Ross M."/>
            <person name="Santibanez J."/>
            <person name="Aqrawi P."/>
            <person name="Gross S."/>
            <person name="Joshi V."/>
            <person name="Fowler G."/>
            <person name="Nazareth L."/>
            <person name="Reid J."/>
            <person name="Worley K."/>
            <person name="Petrosino J."/>
            <person name="Highlander S."/>
            <person name="Gibbs R."/>
        </authorList>
    </citation>
    <scope>NUCLEOTIDE SEQUENCE [LARGE SCALE GENOMIC DNA]</scope>
    <source>
        <strain evidence="1 2">ATCC 27679</strain>
    </source>
</reference>
<dbReference type="HOGENOM" id="CLU_1048318_0_0_11"/>
<accession>E0Q7H3</accession>
<organism evidence="1 2">
    <name type="scientific">Bifidobacterium dentium ATCC 27679</name>
    <dbReference type="NCBI Taxonomy" id="871562"/>
    <lineage>
        <taxon>Bacteria</taxon>
        <taxon>Bacillati</taxon>
        <taxon>Actinomycetota</taxon>
        <taxon>Actinomycetes</taxon>
        <taxon>Bifidobacteriales</taxon>
        <taxon>Bifidobacteriaceae</taxon>
        <taxon>Bifidobacterium</taxon>
    </lineage>
</organism>
<proteinExistence type="predicted"/>
<evidence type="ECO:0000313" key="1">
    <source>
        <dbReference type="EMBL" id="EFM41688.1"/>
    </source>
</evidence>
<name>E0Q7H3_9BIFI</name>
<comment type="caution">
    <text evidence="1">The sequence shown here is derived from an EMBL/GenBank/DDBJ whole genome shotgun (WGS) entry which is preliminary data.</text>
</comment>
<sequence>MAMAKQGYVQLLNDFWINEKVQELRATCPSAVGLYAMLLAFCSDNLTDGHVTERQLLYVVKATDEEIDALCEMGMVEPDGDKGFLIHDYLKHNRSKDQVLNAREHNVERVRRYRSRRNLLSVSDWMGGNPSCLDAVRDDYPNLDLMDALASFKRKWDGSDPRSADGWRQLFEGWCQRRAVMGGIPSRKPHRHTWACEHTVRRLGLGSSDQITDVDAAMRIADELNKEIE</sequence>
<evidence type="ECO:0000313" key="2">
    <source>
        <dbReference type="Proteomes" id="UP000003323"/>
    </source>
</evidence>
<protein>
    <submittedName>
        <fullName evidence="1">Uncharacterized protein</fullName>
    </submittedName>
</protein>
<gene>
    <name evidence="1" type="ORF">HMPREF0168_1081</name>
</gene>